<protein>
    <submittedName>
        <fullName evidence="1">Exosporium protein D</fullName>
    </submittedName>
</protein>
<dbReference type="RefSeq" id="WP_148979328.1">
    <property type="nucleotide sequence ID" value="NZ_JBNILI010000003.1"/>
</dbReference>
<comment type="caution">
    <text evidence="1">The sequence shown here is derived from an EMBL/GenBank/DDBJ whole genome shotgun (WGS) entry which is preliminary data.</text>
</comment>
<accession>A0A5D4TB61</accession>
<gene>
    <name evidence="1" type="ORF">FZC75_11000</name>
</gene>
<name>A0A5D4TB61_9BACI</name>
<evidence type="ECO:0000313" key="2">
    <source>
        <dbReference type="Proteomes" id="UP000324517"/>
    </source>
</evidence>
<proteinExistence type="predicted"/>
<reference evidence="1 2" key="1">
    <citation type="submission" date="2019-08" db="EMBL/GenBank/DDBJ databases">
        <title>Bacillus genomes from the desert of Cuatro Cienegas, Coahuila.</title>
        <authorList>
            <person name="Olmedo-Alvarez G."/>
        </authorList>
    </citation>
    <scope>NUCLEOTIDE SEQUENCE [LARGE SCALE GENOMIC DNA]</scope>
    <source>
        <strain evidence="1 2">CH98b_3T</strain>
    </source>
</reference>
<dbReference type="EMBL" id="VTET01000004">
    <property type="protein sequence ID" value="TYS72465.1"/>
    <property type="molecule type" value="Genomic_DNA"/>
</dbReference>
<evidence type="ECO:0000313" key="1">
    <source>
        <dbReference type="EMBL" id="TYS72465.1"/>
    </source>
</evidence>
<dbReference type="Proteomes" id="UP000324517">
    <property type="component" value="Unassembled WGS sequence"/>
</dbReference>
<dbReference type="AlphaFoldDB" id="A0A5D4TB61"/>
<sequence length="131" mass="14543">MKKKSQIENNFLQGSGPNQKGNIPLLFPIPSNQTEIIFSDATIDHNKTFIQLKSVGVGAFPPSPLQVFIFTRGSFIPIIIELEGSALFNEGNTRALQVEDFSFLAVRFNDEVGQREAAVEVFIQKTFCFGC</sequence>
<organism evidence="1 2">
    <name type="scientific">Sutcliffiella horikoshii</name>
    <dbReference type="NCBI Taxonomy" id="79883"/>
    <lineage>
        <taxon>Bacteria</taxon>
        <taxon>Bacillati</taxon>
        <taxon>Bacillota</taxon>
        <taxon>Bacilli</taxon>
        <taxon>Bacillales</taxon>
        <taxon>Bacillaceae</taxon>
        <taxon>Sutcliffiella</taxon>
    </lineage>
</organism>
<dbReference type="OrthoDB" id="2931877at2"/>